<dbReference type="InterPro" id="IPR042070">
    <property type="entry name" value="PucR_C-HTH_sf"/>
</dbReference>
<evidence type="ECO:0000313" key="3">
    <source>
        <dbReference type="Proteomes" id="UP000468327"/>
    </source>
</evidence>
<dbReference type="Proteomes" id="UP000468327">
    <property type="component" value="Unassembled WGS sequence"/>
</dbReference>
<proteinExistence type="predicted"/>
<dbReference type="InterPro" id="IPR051448">
    <property type="entry name" value="CdaR-like_regulators"/>
</dbReference>
<dbReference type="Gene3D" id="1.10.10.2840">
    <property type="entry name" value="PucR C-terminal helix-turn-helix domain"/>
    <property type="match status" value="1"/>
</dbReference>
<dbReference type="PANTHER" id="PTHR33744:SF1">
    <property type="entry name" value="DNA-BINDING TRANSCRIPTIONAL ACTIVATOR ADER"/>
    <property type="match status" value="1"/>
</dbReference>
<dbReference type="EMBL" id="WPOC01000011">
    <property type="protein sequence ID" value="MVN15326.1"/>
    <property type="molecule type" value="Genomic_DNA"/>
</dbReference>
<sequence>MKLNLYFVQEDLPELRFEGTPVDPPTVARCRIAQFVDELPGHLDEGVMYVVRASTLALHPPKSTKTSFLCLGSAPKAWKDAALNLLHSEADVEPVDVMNAVIRLFDRYRVWEEDLHALVDQHMPIDMLGARSVGIFGNPVIAQDVSYRPFFYALPSPGEETEAFRIYREEVYGQHVGEGGLSVPRKTAMAFNQNSDFAKLENAEDPVLFTGDTWSKLSVHSLSFRSLLYNCRVNGTLLARVIVDDIVRPFRKKDYVLVKVLGDCLTRGLQTAGIGDAGQSTRFVRICQSLLSGETVSDGRIAAVMEKLGWHDSDRFFCIVLRERKLDRKFSAIARVAIAVTAHDDSRQHCFFDGRALIVCDLSAGTHTRDEVIADVLRNVRDLGTIVSFSSSFFGFGNLAHFYRQALVVERVGRIEDVSSEAYRFEDYVVDYLIARCEEGSTVDAIVPDGVQKLIELDKERGTRDAHLLKTFLDNDRNIAKTVREFYIHRNTLLYRLEKIKETLGSDLDDPDVRLSVQIALRALRVSADAPYGE</sequence>
<gene>
    <name evidence="2" type="ORF">GO738_08225</name>
</gene>
<keyword evidence="3" id="KW-1185">Reference proteome</keyword>
<dbReference type="RefSeq" id="WP_157004886.1">
    <property type="nucleotide sequence ID" value="NZ_DBFAKL010000056.1"/>
</dbReference>
<dbReference type="Pfam" id="PF13556">
    <property type="entry name" value="HTH_30"/>
    <property type="match status" value="1"/>
</dbReference>
<reference evidence="2 3" key="1">
    <citation type="submission" date="2019-11" db="EMBL/GenBank/DDBJ databases">
        <title>Whole genome shotgun sequencing (WGS) data from Adlercreutzia equolifaciens ResAG-91, Eggerthella lenta MRI-F36, MRI-F37, MRI-F40, ResAG-49, ResAG-88, ResAG-121, ResAG-145, and Gordonibacter sp. ResAG-5, ResAG-26, ResAG-43, ResAG-50, ResAG-59.</title>
        <authorList>
            <person name="Stoll D.A."/>
            <person name="Danylec N."/>
            <person name="Franz C.M.A.P."/>
            <person name="Huch M."/>
        </authorList>
    </citation>
    <scope>NUCLEOTIDE SEQUENCE [LARGE SCALE GENOMIC DNA]</scope>
    <source>
        <strain evidence="2 3">ResAG-59</strain>
    </source>
</reference>
<accession>A0A6N8IJ86</accession>
<evidence type="ECO:0000313" key="2">
    <source>
        <dbReference type="EMBL" id="MVN15326.1"/>
    </source>
</evidence>
<organism evidence="2 3">
    <name type="scientific">Gordonibacter urolithinfaciens</name>
    <dbReference type="NCBI Taxonomy" id="1335613"/>
    <lineage>
        <taxon>Bacteria</taxon>
        <taxon>Bacillati</taxon>
        <taxon>Actinomycetota</taxon>
        <taxon>Coriobacteriia</taxon>
        <taxon>Eggerthellales</taxon>
        <taxon>Eggerthellaceae</taxon>
        <taxon>Gordonibacter</taxon>
    </lineage>
</organism>
<protein>
    <recommendedName>
        <fullName evidence="1">PucR C-terminal helix-turn-helix domain-containing protein</fullName>
    </recommendedName>
</protein>
<evidence type="ECO:0000259" key="1">
    <source>
        <dbReference type="Pfam" id="PF13556"/>
    </source>
</evidence>
<name>A0A6N8IJ86_9ACTN</name>
<dbReference type="PANTHER" id="PTHR33744">
    <property type="entry name" value="CARBOHYDRATE DIACID REGULATOR"/>
    <property type="match status" value="1"/>
</dbReference>
<feature type="domain" description="PucR C-terminal helix-turn-helix" evidence="1">
    <location>
        <begin position="467"/>
        <end position="523"/>
    </location>
</feature>
<dbReference type="InterPro" id="IPR025736">
    <property type="entry name" value="PucR_C-HTH_dom"/>
</dbReference>
<comment type="caution">
    <text evidence="2">The sequence shown here is derived from an EMBL/GenBank/DDBJ whole genome shotgun (WGS) entry which is preliminary data.</text>
</comment>
<dbReference type="AlphaFoldDB" id="A0A6N8IJ86"/>